<feature type="transmembrane region" description="Helical" evidence="1">
    <location>
        <begin position="115"/>
        <end position="131"/>
    </location>
</feature>
<dbReference type="Pfam" id="PF19529">
    <property type="entry name" value="DUF6057"/>
    <property type="match status" value="1"/>
</dbReference>
<accession>A0A7J4XGC0</accession>
<comment type="caution">
    <text evidence="2">The sequence shown here is derived from an EMBL/GenBank/DDBJ whole genome shotgun (WGS) entry which is preliminary data.</text>
</comment>
<reference evidence="2 3" key="1">
    <citation type="journal article" date="2019" name="Nat. Med.">
        <title>A library of human gut bacterial isolates paired with longitudinal multiomics data enables mechanistic microbiome research.</title>
        <authorList>
            <person name="Poyet M."/>
            <person name="Groussin M."/>
            <person name="Gibbons S.M."/>
            <person name="Avila-Pacheco J."/>
            <person name="Jiang X."/>
            <person name="Kearney S.M."/>
            <person name="Perrotta A.R."/>
            <person name="Berdy B."/>
            <person name="Zhao S."/>
            <person name="Lieberman T.D."/>
            <person name="Swanson P.K."/>
            <person name="Smith M."/>
            <person name="Roesemann S."/>
            <person name="Alexander J.E."/>
            <person name="Rich S.A."/>
            <person name="Livny J."/>
            <person name="Vlamakis H."/>
            <person name="Clish C."/>
            <person name="Bullock K."/>
            <person name="Deik A."/>
            <person name="Scott J."/>
            <person name="Pierce K.A."/>
            <person name="Xavier R.J."/>
            <person name="Alm E.J."/>
        </authorList>
    </citation>
    <scope>NUCLEOTIDE SEQUENCE [LARGE SCALE GENOMIC DNA]</scope>
    <source>
        <strain evidence="2 3">BIOML-A10</strain>
    </source>
</reference>
<feature type="transmembrane region" description="Helical" evidence="1">
    <location>
        <begin position="59"/>
        <end position="79"/>
    </location>
</feature>
<protein>
    <recommendedName>
        <fullName evidence="4">Transmembrane protein</fullName>
    </recommendedName>
</protein>
<dbReference type="EMBL" id="VWMK01000016">
    <property type="protein sequence ID" value="KAA3761967.1"/>
    <property type="molecule type" value="Genomic_DNA"/>
</dbReference>
<sequence length="619" mass="70313">MKRSIVDIESSVGSGGARGINVGGMIAVCFYICYILGVYKVDLLFGMQELSIFLPGKDFFLESLALPGGFLLYMGDFFLQFCYEPWLGAFLLVVLFFLLQFLVCRVMNIPSDCRLLALIPSLLFLLLIARLDYRMYILRDSGMIYSQLLGGIFSVAVLGGYKACQKLWSRILYISLVLLTGYPLIGFYSLFAVGLMIFSDVSVSVRRNWAVAGWAVLFGLLLPVGCVLLFYERVDLSSAYLMGLPLEIGEKGGRFCHILFLILLSLVLLLFLSPAYEAAGRWAKRAVFLSSGIIIGLLWASWHFTYKDVNFHAQLKMERAMEREDWQKVLAVASETPRPTRILIMYRNIALYRTGRLCDGMFTYPDGSEPLNIPLGLKMTGISAPRIYYYFGRLNFCYRWAMEQLVQQGVSAGSLKWLARVAVFNRECELARKYLGLLKKAWFHRSWAEKYESYLEHAESLKNDSDYKPIYALQQYENTLWEDNSVVESNILNHYANLESGTSGMLELSMASILITKSVAAFWKKSPVYVSQLKGKKIPVHVLEAALLYAGLEKNEPLKQEIIALAGTSSPVVARFGEFMQLVETLNGETDEQGVTLFRQRFGDTFWFYYFFVNDIKTD</sequence>
<feature type="transmembrane region" description="Helical" evidence="1">
    <location>
        <begin position="85"/>
        <end position="103"/>
    </location>
</feature>
<organism evidence="2 3">
    <name type="scientific">Bacteroides salyersiae</name>
    <dbReference type="NCBI Taxonomy" id="291644"/>
    <lineage>
        <taxon>Bacteria</taxon>
        <taxon>Pseudomonadati</taxon>
        <taxon>Bacteroidota</taxon>
        <taxon>Bacteroidia</taxon>
        <taxon>Bacteroidales</taxon>
        <taxon>Bacteroidaceae</taxon>
        <taxon>Bacteroides</taxon>
    </lineage>
</organism>
<proteinExistence type="predicted"/>
<evidence type="ECO:0008006" key="4">
    <source>
        <dbReference type="Google" id="ProtNLM"/>
    </source>
</evidence>
<evidence type="ECO:0000313" key="3">
    <source>
        <dbReference type="Proteomes" id="UP000422221"/>
    </source>
</evidence>
<dbReference type="AlphaFoldDB" id="A0A7J4XGC0"/>
<feature type="transmembrane region" description="Helical" evidence="1">
    <location>
        <begin position="252"/>
        <end position="274"/>
    </location>
</feature>
<dbReference type="InterPro" id="IPR045692">
    <property type="entry name" value="DUF6057"/>
</dbReference>
<gene>
    <name evidence="2" type="ORF">F3F73_15720</name>
</gene>
<feature type="transmembrane region" description="Helical" evidence="1">
    <location>
        <begin position="209"/>
        <end position="231"/>
    </location>
</feature>
<dbReference type="Proteomes" id="UP000422221">
    <property type="component" value="Unassembled WGS sequence"/>
</dbReference>
<keyword evidence="1" id="KW-1133">Transmembrane helix</keyword>
<feature type="transmembrane region" description="Helical" evidence="1">
    <location>
        <begin position="286"/>
        <end position="306"/>
    </location>
</feature>
<name>A0A7J4XGC0_9BACE</name>
<evidence type="ECO:0000256" key="1">
    <source>
        <dbReference type="SAM" id="Phobius"/>
    </source>
</evidence>
<keyword evidence="1" id="KW-0472">Membrane</keyword>
<keyword evidence="1" id="KW-0812">Transmembrane</keyword>
<feature type="transmembrane region" description="Helical" evidence="1">
    <location>
        <begin position="143"/>
        <end position="161"/>
    </location>
</feature>
<dbReference type="RefSeq" id="WP_130059419.1">
    <property type="nucleotide sequence ID" value="NZ_CP083675.1"/>
</dbReference>
<feature type="transmembrane region" description="Helical" evidence="1">
    <location>
        <begin position="173"/>
        <end position="197"/>
    </location>
</feature>
<feature type="transmembrane region" description="Helical" evidence="1">
    <location>
        <begin position="20"/>
        <end position="39"/>
    </location>
</feature>
<evidence type="ECO:0000313" key="2">
    <source>
        <dbReference type="EMBL" id="KAA3761967.1"/>
    </source>
</evidence>